<feature type="transmembrane region" description="Helical" evidence="1">
    <location>
        <begin position="259"/>
        <end position="280"/>
    </location>
</feature>
<keyword evidence="3" id="KW-1185">Reference proteome</keyword>
<protein>
    <submittedName>
        <fullName evidence="2">Uncharacterized protein</fullName>
    </submittedName>
</protein>
<feature type="transmembrane region" description="Helical" evidence="1">
    <location>
        <begin position="40"/>
        <end position="58"/>
    </location>
</feature>
<organism evidence="2 3">
    <name type="scientific">Panicum miliaceum</name>
    <name type="common">Proso millet</name>
    <name type="synonym">Broomcorn millet</name>
    <dbReference type="NCBI Taxonomy" id="4540"/>
    <lineage>
        <taxon>Eukaryota</taxon>
        <taxon>Viridiplantae</taxon>
        <taxon>Streptophyta</taxon>
        <taxon>Embryophyta</taxon>
        <taxon>Tracheophyta</taxon>
        <taxon>Spermatophyta</taxon>
        <taxon>Magnoliopsida</taxon>
        <taxon>Liliopsida</taxon>
        <taxon>Poales</taxon>
        <taxon>Poaceae</taxon>
        <taxon>PACMAD clade</taxon>
        <taxon>Panicoideae</taxon>
        <taxon>Panicodae</taxon>
        <taxon>Paniceae</taxon>
        <taxon>Panicinae</taxon>
        <taxon>Panicum</taxon>
        <taxon>Panicum sect. Panicum</taxon>
    </lineage>
</organism>
<keyword evidence="1" id="KW-1133">Transmembrane helix</keyword>
<accession>A0A3L6Q2T0</accession>
<feature type="transmembrane region" description="Helical" evidence="1">
    <location>
        <begin position="193"/>
        <end position="220"/>
    </location>
</feature>
<evidence type="ECO:0000256" key="1">
    <source>
        <dbReference type="SAM" id="Phobius"/>
    </source>
</evidence>
<sequence>MAPAVMEIGTVDSFFDAGAKDGDFTAAAAADLKERSTSSLWVSVPYAVITSLALWPVADRPRSVVWVFSIITSAFLVLWTVILTRTMRARTVFFSVSYVALIAAAIAHSRTGMAIMHLDTAYAAGLFGYALAEHSPHAKRSAAAVPMPSSSSPSEEELKQQDNCTYLATFVAAVISLLCAGCAAFVLCYTRDTYWLIMEVSFLVDLSIFCWMCTLTLQILHGVFIEVDHMTTTYLIGPASLILLEISVSYFFGKAIGTLVYSLGMIVMAGLFGYSIGIYAHYKNLVALEMSTEASKLALNQDSTETLTKTRGLKCPAEGLGEDTFNFAIKMLGSRSEE</sequence>
<evidence type="ECO:0000313" key="2">
    <source>
        <dbReference type="EMBL" id="RLM69894.1"/>
    </source>
</evidence>
<keyword evidence="1" id="KW-0812">Transmembrane</keyword>
<feature type="transmembrane region" description="Helical" evidence="1">
    <location>
        <begin position="64"/>
        <end position="84"/>
    </location>
</feature>
<comment type="caution">
    <text evidence="2">The sequence shown here is derived from an EMBL/GenBank/DDBJ whole genome shotgun (WGS) entry which is preliminary data.</text>
</comment>
<dbReference type="Proteomes" id="UP000275267">
    <property type="component" value="Unassembled WGS sequence"/>
</dbReference>
<dbReference type="OrthoDB" id="708714at2759"/>
<keyword evidence="1" id="KW-0472">Membrane</keyword>
<proteinExistence type="predicted"/>
<feature type="transmembrane region" description="Helical" evidence="1">
    <location>
        <begin position="232"/>
        <end position="253"/>
    </location>
</feature>
<dbReference type="EMBL" id="PQIB02000014">
    <property type="protein sequence ID" value="RLM69894.1"/>
    <property type="molecule type" value="Genomic_DNA"/>
</dbReference>
<name>A0A3L6Q2T0_PANMI</name>
<evidence type="ECO:0000313" key="3">
    <source>
        <dbReference type="Proteomes" id="UP000275267"/>
    </source>
</evidence>
<gene>
    <name evidence="2" type="ORF">C2845_PM17G02680</name>
</gene>
<dbReference type="AlphaFoldDB" id="A0A3L6Q2T0"/>
<feature type="transmembrane region" description="Helical" evidence="1">
    <location>
        <begin position="91"/>
        <end position="108"/>
    </location>
</feature>
<reference evidence="3" key="1">
    <citation type="journal article" date="2019" name="Nat. Commun.">
        <title>The genome of broomcorn millet.</title>
        <authorList>
            <person name="Zou C."/>
            <person name="Miki D."/>
            <person name="Li D."/>
            <person name="Tang Q."/>
            <person name="Xiao L."/>
            <person name="Rajput S."/>
            <person name="Deng P."/>
            <person name="Jia W."/>
            <person name="Huang R."/>
            <person name="Zhang M."/>
            <person name="Sun Y."/>
            <person name="Hu J."/>
            <person name="Fu X."/>
            <person name="Schnable P.S."/>
            <person name="Li F."/>
            <person name="Zhang H."/>
            <person name="Feng B."/>
            <person name="Zhu X."/>
            <person name="Liu R."/>
            <person name="Schnable J.C."/>
            <person name="Zhu J.-K."/>
            <person name="Zhang H."/>
        </authorList>
    </citation>
    <scope>NUCLEOTIDE SEQUENCE [LARGE SCALE GENOMIC DNA]</scope>
</reference>
<feature type="transmembrane region" description="Helical" evidence="1">
    <location>
        <begin position="166"/>
        <end position="187"/>
    </location>
</feature>